<reference evidence="1 2" key="1">
    <citation type="submission" date="2018-11" db="EMBL/GenBank/DDBJ databases">
        <authorList>
            <person name="Lopez-Roques C."/>
            <person name="Donnadieu C."/>
            <person name="Bouchez O."/>
            <person name="Klopp C."/>
            <person name="Cabau C."/>
            <person name="Zahm M."/>
        </authorList>
    </citation>
    <scope>NUCLEOTIDE SEQUENCE [LARGE SCALE GENOMIC DNA]</scope>
    <source>
        <strain evidence="1">RS831</strain>
        <tissue evidence="1">Whole body</tissue>
    </source>
</reference>
<reference evidence="1 2" key="2">
    <citation type="submission" date="2019-01" db="EMBL/GenBank/DDBJ databases">
        <title>A chromosome length genome reference of the Java medaka (oryzias javanicus).</title>
        <authorList>
            <person name="Herpin A."/>
            <person name="Takehana Y."/>
            <person name="Naruse K."/>
            <person name="Ansai S."/>
            <person name="Kawaguchi M."/>
        </authorList>
    </citation>
    <scope>NUCLEOTIDE SEQUENCE [LARGE SCALE GENOMIC DNA]</scope>
    <source>
        <strain evidence="1">RS831</strain>
        <tissue evidence="1">Whole body</tissue>
    </source>
</reference>
<sequence length="160" mass="19048">MSEKRRFDEPAGARRFNGILVNYLTEEGYYVLRKLTPEELYQVICDLRDEPTEIRLSQLKEKLSQQSLDEAVDSIIQEVYNDENKPLDPFRIEDSRYIRGYTWRRVKKLYKKMKLFNTADEKAEMSKPTPREARTRRLKKSWLKGEKTEKEAGFQLFSGV</sequence>
<evidence type="ECO:0000313" key="2">
    <source>
        <dbReference type="Proteomes" id="UP000283210"/>
    </source>
</evidence>
<dbReference type="Proteomes" id="UP000283210">
    <property type="component" value="Chromosome 20"/>
</dbReference>
<organism evidence="1 2">
    <name type="scientific">Oryzias javanicus</name>
    <name type="common">Javanese ricefish</name>
    <name type="synonym">Aplocheilus javanicus</name>
    <dbReference type="NCBI Taxonomy" id="123683"/>
    <lineage>
        <taxon>Eukaryota</taxon>
        <taxon>Metazoa</taxon>
        <taxon>Chordata</taxon>
        <taxon>Craniata</taxon>
        <taxon>Vertebrata</taxon>
        <taxon>Euteleostomi</taxon>
        <taxon>Actinopterygii</taxon>
        <taxon>Neopterygii</taxon>
        <taxon>Teleostei</taxon>
        <taxon>Neoteleostei</taxon>
        <taxon>Acanthomorphata</taxon>
        <taxon>Ovalentaria</taxon>
        <taxon>Atherinomorphae</taxon>
        <taxon>Beloniformes</taxon>
        <taxon>Adrianichthyidae</taxon>
        <taxon>Oryziinae</taxon>
        <taxon>Oryzias</taxon>
    </lineage>
</organism>
<evidence type="ECO:0000313" key="1">
    <source>
        <dbReference type="EMBL" id="RVE59021.1"/>
    </source>
</evidence>
<accession>A0A3S2M2X3</accession>
<keyword evidence="2" id="KW-1185">Reference proteome</keyword>
<dbReference type="EMBL" id="CM012456">
    <property type="protein sequence ID" value="RVE59021.1"/>
    <property type="molecule type" value="Genomic_DNA"/>
</dbReference>
<dbReference type="AlphaFoldDB" id="A0A3S2M2X3"/>
<name>A0A3S2M2X3_ORYJA</name>
<protein>
    <submittedName>
        <fullName evidence="1">Uncharacterized protein</fullName>
    </submittedName>
</protein>
<proteinExistence type="predicted"/>
<gene>
    <name evidence="1" type="ORF">OJAV_G00200150</name>
</gene>